<dbReference type="AlphaFoldDB" id="A0A845RBW8"/>
<dbReference type="Proteomes" id="UP000446348">
    <property type="component" value="Unassembled WGS sequence"/>
</dbReference>
<evidence type="ECO:0000313" key="3">
    <source>
        <dbReference type="Proteomes" id="UP000446348"/>
    </source>
</evidence>
<evidence type="ECO:0000313" key="1">
    <source>
        <dbReference type="EMBL" id="NBI77676.1"/>
    </source>
</evidence>
<dbReference type="EMBL" id="QXWZ01000002">
    <property type="protein sequence ID" value="NBI77676.1"/>
    <property type="molecule type" value="Genomic_DNA"/>
</dbReference>
<reference evidence="2 4" key="2">
    <citation type="submission" date="2019-06" db="EMBL/GenBank/DDBJ databases">
        <title>Draft genome sequences of 15 bacterial species constituting the stable defined intestinal microbiota of the GM15 gnotobiotic mouse model.</title>
        <authorList>
            <person name="Elie C."/>
            <person name="Mathieu A."/>
            <person name="Saliou A."/>
            <person name="Darnaud M."/>
            <person name="Leulier F."/>
            <person name="Tamellini A."/>
        </authorList>
    </citation>
    <scope>NUCLEOTIDE SEQUENCE [LARGE SCALE GENOMIC DNA]</scope>
    <source>
        <strain evidence="2 4">JM4-15</strain>
    </source>
</reference>
<comment type="caution">
    <text evidence="1">The sequence shown here is derived from an EMBL/GenBank/DDBJ whole genome shotgun (WGS) entry which is preliminary data.</text>
</comment>
<sequence length="64" mass="7204">MYHKYTIIPVKNKGKFLKIAQYDSCYLYDILKNSCFATIFCASARSAGRRVLIKGPRARNGADG</sequence>
<protein>
    <submittedName>
        <fullName evidence="1">Uncharacterized protein</fullName>
    </submittedName>
</protein>
<dbReference type="Proteomes" id="UP000462501">
    <property type="component" value="Unassembled WGS sequence"/>
</dbReference>
<evidence type="ECO:0000313" key="4">
    <source>
        <dbReference type="Proteomes" id="UP000462501"/>
    </source>
</evidence>
<gene>
    <name evidence="1" type="ORF">D3Z39_02100</name>
    <name evidence="2" type="ORF">FMM72_06125</name>
</gene>
<proteinExistence type="predicted"/>
<organism evidence="1 3">
    <name type="scientific">Anaerotruncus colihominis</name>
    <dbReference type="NCBI Taxonomy" id="169435"/>
    <lineage>
        <taxon>Bacteria</taxon>
        <taxon>Bacillati</taxon>
        <taxon>Bacillota</taxon>
        <taxon>Clostridia</taxon>
        <taxon>Eubacteriales</taxon>
        <taxon>Oscillospiraceae</taxon>
        <taxon>Anaerotruncus</taxon>
    </lineage>
</organism>
<name>A0A845RBW8_9FIRM</name>
<evidence type="ECO:0000313" key="2">
    <source>
        <dbReference type="EMBL" id="NDO38830.1"/>
    </source>
</evidence>
<accession>A0A845RBW8</accession>
<dbReference type="EMBL" id="VIQT01000009">
    <property type="protein sequence ID" value="NDO38830.1"/>
    <property type="molecule type" value="Genomic_DNA"/>
</dbReference>
<reference evidence="1 3" key="1">
    <citation type="submission" date="2018-08" db="EMBL/GenBank/DDBJ databases">
        <title>Murine metabolic-syndrome-specific gut microbial biobank.</title>
        <authorList>
            <person name="Liu C."/>
        </authorList>
    </citation>
    <scope>NUCLEOTIDE SEQUENCE [LARGE SCALE GENOMIC DNA]</scope>
    <source>
        <strain evidence="1 3">X69</strain>
    </source>
</reference>